<dbReference type="KEGG" id="qsa:O6P43_009202"/>
<gene>
    <name evidence="1" type="ORF">O6P43_009202</name>
</gene>
<accession>A0AAD7VCV8</accession>
<organism evidence="1 2">
    <name type="scientific">Quillaja saponaria</name>
    <name type="common">Soap bark tree</name>
    <dbReference type="NCBI Taxonomy" id="32244"/>
    <lineage>
        <taxon>Eukaryota</taxon>
        <taxon>Viridiplantae</taxon>
        <taxon>Streptophyta</taxon>
        <taxon>Embryophyta</taxon>
        <taxon>Tracheophyta</taxon>
        <taxon>Spermatophyta</taxon>
        <taxon>Magnoliopsida</taxon>
        <taxon>eudicotyledons</taxon>
        <taxon>Gunneridae</taxon>
        <taxon>Pentapetalae</taxon>
        <taxon>rosids</taxon>
        <taxon>fabids</taxon>
        <taxon>Fabales</taxon>
        <taxon>Quillajaceae</taxon>
        <taxon>Quillaja</taxon>
    </lineage>
</organism>
<evidence type="ECO:0000313" key="2">
    <source>
        <dbReference type="Proteomes" id="UP001163823"/>
    </source>
</evidence>
<sequence length="71" mass="7895">MESSHIWLQKSLDLINPIPLYKREIISRIKLDDGSGSGSVGRGQILSSVNGSWVDQSFGLKPSFEEVVRHV</sequence>
<protein>
    <submittedName>
        <fullName evidence="1">Uncharacterized protein</fullName>
    </submittedName>
</protein>
<dbReference type="EMBL" id="JARAOO010000004">
    <property type="protein sequence ID" value="KAJ7971125.1"/>
    <property type="molecule type" value="Genomic_DNA"/>
</dbReference>
<comment type="caution">
    <text evidence="1">The sequence shown here is derived from an EMBL/GenBank/DDBJ whole genome shotgun (WGS) entry which is preliminary data.</text>
</comment>
<reference evidence="1" key="1">
    <citation type="journal article" date="2023" name="Science">
        <title>Elucidation of the pathway for biosynthesis of saponin adjuvants from the soapbark tree.</title>
        <authorList>
            <person name="Reed J."/>
            <person name="Orme A."/>
            <person name="El-Demerdash A."/>
            <person name="Owen C."/>
            <person name="Martin L.B.B."/>
            <person name="Misra R.C."/>
            <person name="Kikuchi S."/>
            <person name="Rejzek M."/>
            <person name="Martin A.C."/>
            <person name="Harkess A."/>
            <person name="Leebens-Mack J."/>
            <person name="Louveau T."/>
            <person name="Stephenson M.J."/>
            <person name="Osbourn A."/>
        </authorList>
    </citation>
    <scope>NUCLEOTIDE SEQUENCE</scope>
    <source>
        <strain evidence="1">S10</strain>
    </source>
</reference>
<evidence type="ECO:0000313" key="1">
    <source>
        <dbReference type="EMBL" id="KAJ7971125.1"/>
    </source>
</evidence>
<keyword evidence="2" id="KW-1185">Reference proteome</keyword>
<dbReference type="AlphaFoldDB" id="A0AAD7VCV8"/>
<name>A0AAD7VCV8_QUISA</name>
<dbReference type="Proteomes" id="UP001163823">
    <property type="component" value="Chromosome 4"/>
</dbReference>
<proteinExistence type="predicted"/>